<comment type="caution">
    <text evidence="1">The sequence shown here is derived from an EMBL/GenBank/DDBJ whole genome shotgun (WGS) entry which is preliminary data.</text>
</comment>
<name>A0A4Z1JMU0_9HELO</name>
<dbReference type="Proteomes" id="UP000297452">
    <property type="component" value="Unassembled WGS sequence"/>
</dbReference>
<evidence type="ECO:0000313" key="1">
    <source>
        <dbReference type="EMBL" id="TGO70237.1"/>
    </source>
</evidence>
<protein>
    <submittedName>
        <fullName evidence="1">Uncharacterized protein</fullName>
    </submittedName>
</protein>
<keyword evidence="2" id="KW-1185">Reference proteome</keyword>
<reference evidence="1 2" key="1">
    <citation type="submission" date="2017-12" db="EMBL/GenBank/DDBJ databases">
        <title>Comparative genomics of Botrytis spp.</title>
        <authorList>
            <person name="Valero-Jimenez C.A."/>
            <person name="Tapia P."/>
            <person name="Veloso J."/>
            <person name="Silva-Moreno E."/>
            <person name="Staats M."/>
            <person name="Valdes J.H."/>
            <person name="Van Kan J.A.L."/>
        </authorList>
    </citation>
    <scope>NUCLEOTIDE SEQUENCE [LARGE SCALE GENOMIC DNA]</scope>
    <source>
        <strain evidence="1 2">MUCL2120</strain>
    </source>
</reference>
<gene>
    <name evidence="1" type="ORF">BOTNAR_0002g00210</name>
</gene>
<sequence length="66" mass="7100">MTPHKCSKSPDPREVEANSVATTLMLALPNQTSSNSKALTPQDSSKVTIAIKLLISPKFCLEDLMA</sequence>
<proteinExistence type="predicted"/>
<accession>A0A4Z1JMU0</accession>
<dbReference type="EMBL" id="PQXJ01000002">
    <property type="protein sequence ID" value="TGO70237.1"/>
    <property type="molecule type" value="Genomic_DNA"/>
</dbReference>
<evidence type="ECO:0000313" key="2">
    <source>
        <dbReference type="Proteomes" id="UP000297452"/>
    </source>
</evidence>
<dbReference type="AlphaFoldDB" id="A0A4Z1JMU0"/>
<organism evidence="1 2">
    <name type="scientific">Botryotinia narcissicola</name>
    <dbReference type="NCBI Taxonomy" id="278944"/>
    <lineage>
        <taxon>Eukaryota</taxon>
        <taxon>Fungi</taxon>
        <taxon>Dikarya</taxon>
        <taxon>Ascomycota</taxon>
        <taxon>Pezizomycotina</taxon>
        <taxon>Leotiomycetes</taxon>
        <taxon>Helotiales</taxon>
        <taxon>Sclerotiniaceae</taxon>
        <taxon>Botryotinia</taxon>
    </lineage>
</organism>